<accession>A0AA86RKD6</accession>
<dbReference type="InterPro" id="IPR007125">
    <property type="entry name" value="H2A/H2B/H3"/>
</dbReference>
<dbReference type="SUPFAM" id="SSF47113">
    <property type="entry name" value="Histone-fold"/>
    <property type="match status" value="1"/>
</dbReference>
<keyword evidence="8" id="KW-1185">Reference proteome</keyword>
<dbReference type="EMBL" id="CAXDID020000001">
    <property type="protein sequence ID" value="CAL5970425.1"/>
    <property type="molecule type" value="Genomic_DNA"/>
</dbReference>
<dbReference type="GO" id="GO:0003677">
    <property type="term" value="F:DNA binding"/>
    <property type="evidence" value="ECO:0007669"/>
    <property type="project" value="InterPro"/>
</dbReference>
<dbReference type="EMBL" id="CATOUU010001184">
    <property type="protein sequence ID" value="CAI9978292.1"/>
    <property type="molecule type" value="Genomic_DNA"/>
</dbReference>
<evidence type="ECO:0000313" key="3">
    <source>
        <dbReference type="EMBL" id="CAI9974202.1"/>
    </source>
</evidence>
<dbReference type="Proteomes" id="UP001642409">
    <property type="component" value="Unassembled WGS sequence"/>
</dbReference>
<dbReference type="PANTHER" id="PTHR45810">
    <property type="entry name" value="HISTONE H3.2"/>
    <property type="match status" value="1"/>
</dbReference>
<dbReference type="PRINTS" id="PR00622">
    <property type="entry name" value="HISTONEH3"/>
</dbReference>
<proteinExistence type="inferred from homology"/>
<sequence length="95" mass="11009">MGKDYIRSSSIQKCIPPLSFAKIVKNIMMSRGVQYRIQQQALDVLQEATEQILIEIFGDSYLISSHVGRVTTFDSDMRLWLRIARPKWAVFDKVM</sequence>
<comment type="caution">
    <text evidence="4">The sequence shown here is derived from an EMBL/GenBank/DDBJ whole genome shotgun (WGS) entry which is preliminary data.</text>
</comment>
<dbReference type="AlphaFoldDB" id="A0AA86RKD6"/>
<dbReference type="GO" id="GO:0030527">
    <property type="term" value="F:structural constituent of chromatin"/>
    <property type="evidence" value="ECO:0007669"/>
    <property type="project" value="InterPro"/>
</dbReference>
<feature type="domain" description="Core Histone H2A/H2B/H3" evidence="2">
    <location>
        <begin position="8"/>
        <end position="83"/>
    </location>
</feature>
<dbReference type="GO" id="GO:0000786">
    <property type="term" value="C:nucleosome"/>
    <property type="evidence" value="ECO:0007669"/>
    <property type="project" value="InterPro"/>
</dbReference>
<protein>
    <submittedName>
        <fullName evidence="4">Histone H3</fullName>
    </submittedName>
    <submittedName>
        <fullName evidence="5">Histone_H3</fullName>
    </submittedName>
</protein>
<evidence type="ECO:0000256" key="1">
    <source>
        <dbReference type="ARBA" id="ARBA00010343"/>
    </source>
</evidence>
<dbReference type="Pfam" id="PF00125">
    <property type="entry name" value="Histone"/>
    <property type="match status" value="1"/>
</dbReference>
<reference evidence="4" key="1">
    <citation type="submission" date="2023-06" db="EMBL/GenBank/DDBJ databases">
        <authorList>
            <person name="Kurt Z."/>
        </authorList>
    </citation>
    <scope>NUCLEOTIDE SEQUENCE</scope>
</reference>
<evidence type="ECO:0000313" key="7">
    <source>
        <dbReference type="EMBL" id="CAL6083262.1"/>
    </source>
</evidence>
<evidence type="ECO:0000313" key="8">
    <source>
        <dbReference type="Proteomes" id="UP001642409"/>
    </source>
</evidence>
<evidence type="ECO:0000313" key="5">
    <source>
        <dbReference type="EMBL" id="CAL5970425.1"/>
    </source>
</evidence>
<dbReference type="InterPro" id="IPR000164">
    <property type="entry name" value="Histone_H3/CENP-A"/>
</dbReference>
<reference evidence="5 8" key="2">
    <citation type="submission" date="2024-07" db="EMBL/GenBank/DDBJ databases">
        <authorList>
            <person name="Akdeniz Z."/>
        </authorList>
    </citation>
    <scope>NUCLEOTIDE SEQUENCE [LARGE SCALE GENOMIC DNA]</scope>
</reference>
<dbReference type="EMBL" id="CAXDID020000353">
    <property type="protein sequence ID" value="CAL6081544.1"/>
    <property type="molecule type" value="Genomic_DNA"/>
</dbReference>
<dbReference type="InterPro" id="IPR009072">
    <property type="entry name" value="Histone-fold"/>
</dbReference>
<dbReference type="PANTHER" id="PTHR45810:SF1">
    <property type="entry name" value="HISTONE H3-LIKE CENTROMERIC PROTEIN A"/>
    <property type="match status" value="1"/>
</dbReference>
<dbReference type="EMBL" id="CATOUU010001140">
    <property type="protein sequence ID" value="CAI9974202.1"/>
    <property type="molecule type" value="Genomic_DNA"/>
</dbReference>
<dbReference type="SMART" id="SM00428">
    <property type="entry name" value="H3"/>
    <property type="match status" value="1"/>
</dbReference>
<comment type="similarity">
    <text evidence="1">Belongs to the histone H3 family.</text>
</comment>
<name>A0AA86RKD6_9EUKA</name>
<organism evidence="4">
    <name type="scientific">Hexamita inflata</name>
    <dbReference type="NCBI Taxonomy" id="28002"/>
    <lineage>
        <taxon>Eukaryota</taxon>
        <taxon>Metamonada</taxon>
        <taxon>Diplomonadida</taxon>
        <taxon>Hexamitidae</taxon>
        <taxon>Hexamitinae</taxon>
        <taxon>Hexamita</taxon>
    </lineage>
</organism>
<dbReference type="Gene3D" id="1.10.20.10">
    <property type="entry name" value="Histone, subunit A"/>
    <property type="match status" value="1"/>
</dbReference>
<dbReference type="GO" id="GO:0046982">
    <property type="term" value="F:protein heterodimerization activity"/>
    <property type="evidence" value="ECO:0007669"/>
    <property type="project" value="InterPro"/>
</dbReference>
<evidence type="ECO:0000259" key="2">
    <source>
        <dbReference type="Pfam" id="PF00125"/>
    </source>
</evidence>
<evidence type="ECO:0000313" key="4">
    <source>
        <dbReference type="EMBL" id="CAI9978292.1"/>
    </source>
</evidence>
<gene>
    <name evidence="5" type="ORF">HINF_LOCUS365</name>
    <name evidence="6" type="ORF">HINF_LOCUS60394</name>
    <name evidence="7" type="ORF">HINF_LOCUS61638</name>
    <name evidence="3" type="ORF">HINF_LOCUS61847</name>
    <name evidence="4" type="ORF">HINF_LOCUS65937</name>
</gene>
<dbReference type="EMBL" id="CAXDID020000371">
    <property type="protein sequence ID" value="CAL6083262.1"/>
    <property type="molecule type" value="Genomic_DNA"/>
</dbReference>
<evidence type="ECO:0000313" key="6">
    <source>
        <dbReference type="EMBL" id="CAL6081544.1"/>
    </source>
</evidence>